<name>A0A7U2I9J9_PHANO</name>
<evidence type="ECO:0000256" key="3">
    <source>
        <dbReference type="ARBA" id="ARBA00023004"/>
    </source>
</evidence>
<dbReference type="PROSITE" id="PS51296">
    <property type="entry name" value="RIESKE"/>
    <property type="match status" value="1"/>
</dbReference>
<dbReference type="EMBL" id="CP069041">
    <property type="protein sequence ID" value="QRD05756.1"/>
    <property type="molecule type" value="Genomic_DNA"/>
</dbReference>
<comment type="cofactor">
    <cofactor evidence="5">
        <name>[2Fe-2S] cluster</name>
        <dbReference type="ChEBI" id="CHEBI:190135"/>
    </cofactor>
</comment>
<sequence length="176" mass="19804">MSFLVNPFSQGSRAGAAWFCVGSASSFPDVDDSTRVGAQRECLNKYIPGCRIFHVPREDSSKAVEVAIDDWKDPEAGDSKDQVMVFKYKGKFVAINHECPHSSYPLSNGIPFDIEDFGVVLSSGITCPQHDWSFDLHTGNSDRGRYKLQVWEVQQRPAESEIDDMDVWVRRKQKIG</sequence>
<proteinExistence type="predicted"/>
<dbReference type="VEuPathDB" id="FungiDB:JI435_060270"/>
<gene>
    <name evidence="7" type="ORF">JI435_060270</name>
</gene>
<dbReference type="SUPFAM" id="SSF50022">
    <property type="entry name" value="ISP domain"/>
    <property type="match status" value="1"/>
</dbReference>
<dbReference type="OrthoDB" id="426882at2759"/>
<dbReference type="RefSeq" id="XP_001796416.1">
    <property type="nucleotide sequence ID" value="XM_001796364.1"/>
</dbReference>
<evidence type="ECO:0000256" key="1">
    <source>
        <dbReference type="ARBA" id="ARBA00022714"/>
    </source>
</evidence>
<feature type="domain" description="Rieske" evidence="6">
    <location>
        <begin position="71"/>
        <end position="169"/>
    </location>
</feature>
<evidence type="ECO:0000259" key="6">
    <source>
        <dbReference type="PROSITE" id="PS51296"/>
    </source>
</evidence>
<keyword evidence="4" id="KW-0411">Iron-sulfur</keyword>
<keyword evidence="1" id="KW-0001">2Fe-2S</keyword>
<dbReference type="AlphaFoldDB" id="A0A7U2I9J9"/>
<dbReference type="KEGG" id="pno:SNOG_06027"/>
<reference evidence="8" key="1">
    <citation type="journal article" date="2021" name="BMC Genomics">
        <title>Chromosome-level genome assembly and manually-curated proteome of model necrotroph Parastagonospora nodorum Sn15 reveals a genome-wide trove of candidate effector homologs, and redundancy of virulence-related functions within an accessory chromosome.</title>
        <authorList>
            <person name="Bertazzoni S."/>
            <person name="Jones D.A.B."/>
            <person name="Phan H.T."/>
            <person name="Tan K.-C."/>
            <person name="Hane J.K."/>
        </authorList>
    </citation>
    <scope>NUCLEOTIDE SEQUENCE [LARGE SCALE GENOMIC DNA]</scope>
    <source>
        <strain evidence="8">SN15 / ATCC MYA-4574 / FGSC 10173)</strain>
    </source>
</reference>
<dbReference type="FunFam" id="2.102.10.10:FF:000033">
    <property type="entry name" value="Similar to rieske domain-containing protein"/>
    <property type="match status" value="1"/>
</dbReference>
<dbReference type="PANTHER" id="PTHR21496:SF0">
    <property type="entry name" value="RIESKE DOMAIN-CONTAINING PROTEIN"/>
    <property type="match status" value="1"/>
</dbReference>
<dbReference type="Pfam" id="PF00355">
    <property type="entry name" value="Rieske"/>
    <property type="match status" value="1"/>
</dbReference>
<keyword evidence="8" id="KW-1185">Reference proteome</keyword>
<evidence type="ECO:0000313" key="7">
    <source>
        <dbReference type="EMBL" id="QRD05756.1"/>
    </source>
</evidence>
<accession>A0A7U2I9J9</accession>
<dbReference type="PANTHER" id="PTHR21496">
    <property type="entry name" value="FERREDOXIN-RELATED"/>
    <property type="match status" value="1"/>
</dbReference>
<dbReference type="GO" id="GO:0051537">
    <property type="term" value="F:2 iron, 2 sulfur cluster binding"/>
    <property type="evidence" value="ECO:0007669"/>
    <property type="project" value="UniProtKB-KW"/>
</dbReference>
<dbReference type="Proteomes" id="UP000663193">
    <property type="component" value="Chromosome 19"/>
</dbReference>
<dbReference type="InterPro" id="IPR017941">
    <property type="entry name" value="Rieske_2Fe-2S"/>
</dbReference>
<evidence type="ECO:0000313" key="8">
    <source>
        <dbReference type="Proteomes" id="UP000663193"/>
    </source>
</evidence>
<protein>
    <recommendedName>
        <fullName evidence="6">Rieske domain-containing protein</fullName>
    </recommendedName>
</protein>
<dbReference type="Gene3D" id="2.102.10.10">
    <property type="entry name" value="Rieske [2Fe-2S] iron-sulphur domain"/>
    <property type="match status" value="1"/>
</dbReference>
<evidence type="ECO:0000256" key="4">
    <source>
        <dbReference type="ARBA" id="ARBA00023014"/>
    </source>
</evidence>
<dbReference type="OMA" id="KHDWSFD"/>
<dbReference type="GO" id="GO:0046872">
    <property type="term" value="F:metal ion binding"/>
    <property type="evidence" value="ECO:0007669"/>
    <property type="project" value="UniProtKB-KW"/>
</dbReference>
<keyword evidence="3" id="KW-0408">Iron</keyword>
<evidence type="ECO:0000256" key="5">
    <source>
        <dbReference type="ARBA" id="ARBA00034078"/>
    </source>
</evidence>
<evidence type="ECO:0000256" key="2">
    <source>
        <dbReference type="ARBA" id="ARBA00022723"/>
    </source>
</evidence>
<dbReference type="InterPro" id="IPR036922">
    <property type="entry name" value="Rieske_2Fe-2S_sf"/>
</dbReference>
<organism evidence="7 8">
    <name type="scientific">Phaeosphaeria nodorum (strain SN15 / ATCC MYA-4574 / FGSC 10173)</name>
    <name type="common">Glume blotch fungus</name>
    <name type="synonym">Parastagonospora nodorum</name>
    <dbReference type="NCBI Taxonomy" id="321614"/>
    <lineage>
        <taxon>Eukaryota</taxon>
        <taxon>Fungi</taxon>
        <taxon>Dikarya</taxon>
        <taxon>Ascomycota</taxon>
        <taxon>Pezizomycotina</taxon>
        <taxon>Dothideomycetes</taxon>
        <taxon>Pleosporomycetidae</taxon>
        <taxon>Pleosporales</taxon>
        <taxon>Pleosporineae</taxon>
        <taxon>Phaeosphaeriaceae</taxon>
        <taxon>Parastagonospora</taxon>
    </lineage>
</organism>
<keyword evidence="2" id="KW-0479">Metal-binding</keyword>